<protein>
    <submittedName>
        <fullName evidence="4">Methyltransferase</fullName>
    </submittedName>
</protein>
<gene>
    <name evidence="4" type="ORF">GCM10010218_30230</name>
</gene>
<feature type="domain" description="Methyltransferase" evidence="3">
    <location>
        <begin position="62"/>
        <end position="152"/>
    </location>
</feature>
<dbReference type="SUPFAM" id="SSF53335">
    <property type="entry name" value="S-adenosyl-L-methionine-dependent methyltransferases"/>
    <property type="match status" value="1"/>
</dbReference>
<evidence type="ECO:0000259" key="3">
    <source>
        <dbReference type="Pfam" id="PF13649"/>
    </source>
</evidence>
<dbReference type="CDD" id="cd02440">
    <property type="entry name" value="AdoMet_MTases"/>
    <property type="match status" value="1"/>
</dbReference>
<keyword evidence="2" id="KW-0808">Transferase</keyword>
<dbReference type="InterPro" id="IPR029063">
    <property type="entry name" value="SAM-dependent_MTases_sf"/>
</dbReference>
<dbReference type="Gene3D" id="3.40.50.150">
    <property type="entry name" value="Vaccinia Virus protein VP39"/>
    <property type="match status" value="1"/>
</dbReference>
<dbReference type="PANTHER" id="PTHR43861:SF1">
    <property type="entry name" value="TRANS-ACONITATE 2-METHYLTRANSFERASE"/>
    <property type="match status" value="1"/>
</dbReference>
<dbReference type="GO" id="GO:0008168">
    <property type="term" value="F:methyltransferase activity"/>
    <property type="evidence" value="ECO:0007669"/>
    <property type="project" value="UniProtKB-KW"/>
</dbReference>
<keyword evidence="5" id="KW-1185">Reference proteome</keyword>
<dbReference type="EMBL" id="BNBD01000005">
    <property type="protein sequence ID" value="GHF46897.1"/>
    <property type="molecule type" value="Genomic_DNA"/>
</dbReference>
<dbReference type="AlphaFoldDB" id="A0A919ED94"/>
<evidence type="ECO:0000256" key="1">
    <source>
        <dbReference type="ARBA" id="ARBA00022603"/>
    </source>
</evidence>
<reference evidence="4" key="1">
    <citation type="journal article" date="2014" name="Int. J. Syst. Evol. Microbiol.">
        <title>Complete genome sequence of Corynebacterium casei LMG S-19264T (=DSM 44701T), isolated from a smear-ripened cheese.</title>
        <authorList>
            <consortium name="US DOE Joint Genome Institute (JGI-PGF)"/>
            <person name="Walter F."/>
            <person name="Albersmeier A."/>
            <person name="Kalinowski J."/>
            <person name="Ruckert C."/>
        </authorList>
    </citation>
    <scope>NUCLEOTIDE SEQUENCE</scope>
    <source>
        <strain evidence="4">JCM 4059</strain>
    </source>
</reference>
<proteinExistence type="predicted"/>
<keyword evidence="1 4" id="KW-0489">Methyltransferase</keyword>
<dbReference type="Proteomes" id="UP000638313">
    <property type="component" value="Unassembled WGS sequence"/>
</dbReference>
<dbReference type="Pfam" id="PF13649">
    <property type="entry name" value="Methyltransf_25"/>
    <property type="match status" value="1"/>
</dbReference>
<comment type="caution">
    <text evidence="4">The sequence shown here is derived from an EMBL/GenBank/DDBJ whole genome shotgun (WGS) entry which is preliminary data.</text>
</comment>
<sequence length="220" mass="23311">MTRPVTRQLRATADAYDAVATRYAALFRDSLAGSPVDRATIAAFADSVRDAGAAGAAGAGPVADLGCGPGHLTAHLRDLGLDAFGVDLSPAMIDLAREAYPDLRFDVGDMTALPLPDGSLSGILAWYSFIHATPDDVPSYVAECARLLAPGGHLLLGFFAPETGHPVTPFDHKVTTAYRWPVDDLAAMATTVGLEEVARTLRQPAEGERFGQGRLLLRRR</sequence>
<dbReference type="InterPro" id="IPR041698">
    <property type="entry name" value="Methyltransf_25"/>
</dbReference>
<name>A0A919ED94_9ACTN</name>
<dbReference type="RefSeq" id="WP_190130065.1">
    <property type="nucleotide sequence ID" value="NZ_BNBD01000005.1"/>
</dbReference>
<dbReference type="GO" id="GO:0032259">
    <property type="term" value="P:methylation"/>
    <property type="evidence" value="ECO:0007669"/>
    <property type="project" value="UniProtKB-KW"/>
</dbReference>
<evidence type="ECO:0000313" key="5">
    <source>
        <dbReference type="Proteomes" id="UP000638313"/>
    </source>
</evidence>
<reference evidence="4" key="2">
    <citation type="submission" date="2020-09" db="EMBL/GenBank/DDBJ databases">
        <authorList>
            <person name="Sun Q."/>
            <person name="Ohkuma M."/>
        </authorList>
    </citation>
    <scope>NUCLEOTIDE SEQUENCE</scope>
    <source>
        <strain evidence="4">JCM 4059</strain>
    </source>
</reference>
<dbReference type="GO" id="GO:0017000">
    <property type="term" value="P:antibiotic biosynthetic process"/>
    <property type="evidence" value="ECO:0007669"/>
    <property type="project" value="UniProtKB-ARBA"/>
</dbReference>
<accession>A0A919ED94</accession>
<evidence type="ECO:0000256" key="2">
    <source>
        <dbReference type="ARBA" id="ARBA00022679"/>
    </source>
</evidence>
<organism evidence="4 5">
    <name type="scientific">Streptomyces mashuensis</name>
    <dbReference type="NCBI Taxonomy" id="33904"/>
    <lineage>
        <taxon>Bacteria</taxon>
        <taxon>Bacillati</taxon>
        <taxon>Actinomycetota</taxon>
        <taxon>Actinomycetes</taxon>
        <taxon>Kitasatosporales</taxon>
        <taxon>Streptomycetaceae</taxon>
        <taxon>Streptomyces</taxon>
    </lineage>
</organism>
<dbReference type="PANTHER" id="PTHR43861">
    <property type="entry name" value="TRANS-ACONITATE 2-METHYLTRANSFERASE-RELATED"/>
    <property type="match status" value="1"/>
</dbReference>
<evidence type="ECO:0000313" key="4">
    <source>
        <dbReference type="EMBL" id="GHF46897.1"/>
    </source>
</evidence>